<reference evidence="5 6" key="1">
    <citation type="submission" date="2018-05" db="EMBL/GenBank/DDBJ databases">
        <title>Kurthia sibirica genome sequence.</title>
        <authorList>
            <person name="Maclea K.S."/>
            <person name="Goen A.E."/>
        </authorList>
    </citation>
    <scope>NUCLEOTIDE SEQUENCE [LARGE SCALE GENOMIC DNA]</scope>
    <source>
        <strain evidence="5 6">ATCC 49154</strain>
    </source>
</reference>
<dbReference type="InterPro" id="IPR003439">
    <property type="entry name" value="ABC_transporter-like_ATP-bd"/>
</dbReference>
<dbReference type="EMBL" id="QFVR01000038">
    <property type="protein sequence ID" value="PWI23232.1"/>
    <property type="molecule type" value="Genomic_DNA"/>
</dbReference>
<dbReference type="PROSITE" id="PS50893">
    <property type="entry name" value="ABC_TRANSPORTER_2"/>
    <property type="match status" value="1"/>
</dbReference>
<keyword evidence="2" id="KW-0547">Nucleotide-binding</keyword>
<dbReference type="GO" id="GO:0005886">
    <property type="term" value="C:plasma membrane"/>
    <property type="evidence" value="ECO:0007669"/>
    <property type="project" value="TreeGrafter"/>
</dbReference>
<sequence length="236" mass="26744">MYVLPKKGGRLIYSSLILKGENISQSYNGYTVLNNINCEFKKNTITLIKGKSGSGKSTLLHILSGLEKPKSGFVLYEGENIHILDEKQQAKIRGEKIGFIFQEFNLIPDLTVEKNILLPIELNKMHIDNEELNNLYKKLDISHLIKKNVRLLSGGEKQRVAIARALLKKPEILFADEPTGNLDAINTNAIVKMLEQIIIEQKLTLIVVTHEEKLFNLPYKEFELTNGILSECIKND</sequence>
<evidence type="ECO:0000256" key="1">
    <source>
        <dbReference type="ARBA" id="ARBA00022448"/>
    </source>
</evidence>
<dbReference type="SUPFAM" id="SSF52540">
    <property type="entry name" value="P-loop containing nucleoside triphosphate hydrolases"/>
    <property type="match status" value="1"/>
</dbReference>
<dbReference type="InterPro" id="IPR015854">
    <property type="entry name" value="ABC_transpr_LolD-like"/>
</dbReference>
<dbReference type="CDD" id="cd03255">
    <property type="entry name" value="ABC_MJ0796_LolCDE_FtsE"/>
    <property type="match status" value="1"/>
</dbReference>
<dbReference type="SMART" id="SM00382">
    <property type="entry name" value="AAA"/>
    <property type="match status" value="1"/>
</dbReference>
<dbReference type="InterPro" id="IPR017911">
    <property type="entry name" value="MacB-like_ATP-bd"/>
</dbReference>
<proteinExistence type="predicted"/>
<keyword evidence="6" id="KW-1185">Reference proteome</keyword>
<dbReference type="InterPro" id="IPR003593">
    <property type="entry name" value="AAA+_ATPase"/>
</dbReference>
<comment type="caution">
    <text evidence="5">The sequence shown here is derived from an EMBL/GenBank/DDBJ whole genome shotgun (WGS) entry which is preliminary data.</text>
</comment>
<dbReference type="PANTHER" id="PTHR24220">
    <property type="entry name" value="IMPORT ATP-BINDING PROTEIN"/>
    <property type="match status" value="1"/>
</dbReference>
<dbReference type="GO" id="GO:0016887">
    <property type="term" value="F:ATP hydrolysis activity"/>
    <property type="evidence" value="ECO:0007669"/>
    <property type="project" value="InterPro"/>
</dbReference>
<name>A0A2U3AFA0_9BACL</name>
<dbReference type="InterPro" id="IPR027417">
    <property type="entry name" value="P-loop_NTPase"/>
</dbReference>
<dbReference type="InterPro" id="IPR017871">
    <property type="entry name" value="ABC_transporter-like_CS"/>
</dbReference>
<dbReference type="AlphaFoldDB" id="A0A2U3AFA0"/>
<dbReference type="OrthoDB" id="9791546at2"/>
<dbReference type="GO" id="GO:0005524">
    <property type="term" value="F:ATP binding"/>
    <property type="evidence" value="ECO:0007669"/>
    <property type="project" value="UniProtKB-KW"/>
</dbReference>
<keyword evidence="1" id="KW-0813">Transport</keyword>
<evidence type="ECO:0000256" key="2">
    <source>
        <dbReference type="ARBA" id="ARBA00022741"/>
    </source>
</evidence>
<organism evidence="5 6">
    <name type="scientific">Kurthia sibirica</name>
    <dbReference type="NCBI Taxonomy" id="202750"/>
    <lineage>
        <taxon>Bacteria</taxon>
        <taxon>Bacillati</taxon>
        <taxon>Bacillota</taxon>
        <taxon>Bacilli</taxon>
        <taxon>Bacillales</taxon>
        <taxon>Caryophanaceae</taxon>
        <taxon>Kurthia</taxon>
    </lineage>
</organism>
<evidence type="ECO:0000313" key="5">
    <source>
        <dbReference type="EMBL" id="PWI23232.1"/>
    </source>
</evidence>
<evidence type="ECO:0000256" key="3">
    <source>
        <dbReference type="ARBA" id="ARBA00022840"/>
    </source>
</evidence>
<feature type="domain" description="ABC transporter" evidence="4">
    <location>
        <begin position="18"/>
        <end position="236"/>
    </location>
</feature>
<evidence type="ECO:0000313" key="6">
    <source>
        <dbReference type="Proteomes" id="UP000245938"/>
    </source>
</evidence>
<keyword evidence="3 5" id="KW-0067">ATP-binding</keyword>
<dbReference type="Gene3D" id="3.40.50.300">
    <property type="entry name" value="P-loop containing nucleotide triphosphate hydrolases"/>
    <property type="match status" value="1"/>
</dbReference>
<gene>
    <name evidence="5" type="ORF">DEX24_16330</name>
</gene>
<accession>A0A2U3AFA0</accession>
<dbReference type="Pfam" id="PF00005">
    <property type="entry name" value="ABC_tran"/>
    <property type="match status" value="1"/>
</dbReference>
<dbReference type="PROSITE" id="PS00211">
    <property type="entry name" value="ABC_TRANSPORTER_1"/>
    <property type="match status" value="1"/>
</dbReference>
<evidence type="ECO:0000259" key="4">
    <source>
        <dbReference type="PROSITE" id="PS50893"/>
    </source>
</evidence>
<dbReference type="Proteomes" id="UP000245938">
    <property type="component" value="Unassembled WGS sequence"/>
</dbReference>
<dbReference type="GO" id="GO:0022857">
    <property type="term" value="F:transmembrane transporter activity"/>
    <property type="evidence" value="ECO:0007669"/>
    <property type="project" value="TreeGrafter"/>
</dbReference>
<protein>
    <submittedName>
        <fullName evidence="5">ABC transporter ATP-binding protein</fullName>
    </submittedName>
</protein>